<dbReference type="EMBL" id="KQ971357">
    <property type="protein sequence ID" value="EFA09315.2"/>
    <property type="molecule type" value="Genomic_DNA"/>
</dbReference>
<evidence type="ECO:0000256" key="7">
    <source>
        <dbReference type="SAM" id="Phobius"/>
    </source>
</evidence>
<evidence type="ECO:0000256" key="3">
    <source>
        <dbReference type="ARBA" id="ARBA00022989"/>
    </source>
</evidence>
<keyword evidence="4" id="KW-0175">Coiled coil</keyword>
<dbReference type="OrthoDB" id="342281at2759"/>
<evidence type="ECO:0000256" key="4">
    <source>
        <dbReference type="ARBA" id="ARBA00023054"/>
    </source>
</evidence>
<sequence length="686" mass="77810">MELRSRSRSKTPFQTQTFINDEAFEGHNHVTRSTRRSVRTTVTTGGSEYYESVTKPVKSKSTTKSTRSIFKTSDYSSEEGETDSHSHFSENEKNQIIEDARKAANGTAEISALSLYRKAGRYWDKYPKTDYTYSPHSRDRVELAPGVVQMPNMSRRTIHSDSSTNTESYYTTSQSIKQRLLSSSNNNEEIDESYTISRTSTTRRRTFTSIITSVFTTIYMSVFWCFLSVYETSSSTMIFFGKKLHHLASLIMLADTWLLRKSSAPRKTGAVVALCLLPLLVFAAWFLLSSLGSAIYWSFTNSTSIPVEQQVAEKIISAPPVPSPTQINTDEIIEKILQNPKIHNIIINNHKGQESDEKFQHIIEELRLEIDRIKSEQQNQNADLGRIIAQIRTENVRNLARLTQKLNRCCSRQIIDLEPYITRVFTNLLNDPHFLSNQNGLTDWLHTLFVAKTDLENRLLNLTTNFDVSDAANQVMEKVVGKLSKLDPSSLDETQIRKIVQSALRIYDADKTGLVDYAMERLGGEIVTTRCTESYFAGTAVISVLGIPIWYPSISPRTVITPGINPGECWAFQNFPGLLVIKLASRVRIEAFSLEHVSRLLVPEGKIDSAPKEFEVFGLNGENDKDPVWLGEFVYDYDGDPLQFFAVREPKVCSMIEIRIKSNHGNPNYTCLYRFRVHGKVSNEPA</sequence>
<evidence type="ECO:0000259" key="8">
    <source>
        <dbReference type="PROSITE" id="PS51469"/>
    </source>
</evidence>
<dbReference type="HOGENOM" id="CLU_630613_0_0_1"/>
<dbReference type="PANTHER" id="PTHR12911:SF8">
    <property type="entry name" value="KLAROID PROTEIN-RELATED"/>
    <property type="match status" value="1"/>
</dbReference>
<evidence type="ECO:0000256" key="5">
    <source>
        <dbReference type="ARBA" id="ARBA00023136"/>
    </source>
</evidence>
<dbReference type="KEGG" id="tca:662455"/>
<dbReference type="FunCoup" id="D6WVN4">
    <property type="interactions" value="85"/>
</dbReference>
<evidence type="ECO:0000256" key="2">
    <source>
        <dbReference type="ARBA" id="ARBA00022692"/>
    </source>
</evidence>
<dbReference type="GO" id="GO:0005635">
    <property type="term" value="C:nuclear envelope"/>
    <property type="evidence" value="ECO:0000318"/>
    <property type="project" value="GO_Central"/>
</dbReference>
<keyword evidence="3 7" id="KW-1133">Transmembrane helix</keyword>
<dbReference type="Pfam" id="PF07738">
    <property type="entry name" value="Sad1_UNC"/>
    <property type="match status" value="1"/>
</dbReference>
<dbReference type="PROSITE" id="PS51469">
    <property type="entry name" value="SUN"/>
    <property type="match status" value="1"/>
</dbReference>
<dbReference type="InParanoid" id="D6WVN4"/>
<evidence type="ECO:0000313" key="9">
    <source>
        <dbReference type="EMBL" id="EFA09315.2"/>
    </source>
</evidence>
<dbReference type="FunFam" id="2.60.120.260:FF:000009">
    <property type="entry name" value="SUN domain-containing protein 1 isoform X1"/>
    <property type="match status" value="1"/>
</dbReference>
<dbReference type="AlphaFoldDB" id="D6WVN4"/>
<dbReference type="PANTHER" id="PTHR12911">
    <property type="entry name" value="SAD1/UNC-84-LIKE PROTEIN-RELATED"/>
    <property type="match status" value="1"/>
</dbReference>
<reference evidence="9 10" key="2">
    <citation type="journal article" date="2010" name="Nucleic Acids Res.">
        <title>BeetleBase in 2010: revisions to provide comprehensive genomic information for Tribolium castaneum.</title>
        <authorList>
            <person name="Kim H.S."/>
            <person name="Murphy T."/>
            <person name="Xia J."/>
            <person name="Caragea D."/>
            <person name="Park Y."/>
            <person name="Beeman R.W."/>
            <person name="Lorenzen M.D."/>
            <person name="Butcher S."/>
            <person name="Manak J.R."/>
            <person name="Brown S.J."/>
        </authorList>
    </citation>
    <scope>GENOME REANNOTATION</scope>
    <source>
        <strain evidence="9 10">Georgia GA2</strain>
    </source>
</reference>
<keyword evidence="5 7" id="KW-0472">Membrane</keyword>
<dbReference type="STRING" id="7070.D6WVN4"/>
<gene>
    <name evidence="9" type="primary">AUGUSTUS-3.0.2_30748</name>
    <name evidence="9" type="ORF">TcasGA2_TC030748</name>
</gene>
<keyword evidence="2 7" id="KW-0812">Transmembrane</keyword>
<name>D6WVN4_TRICA</name>
<feature type="domain" description="SUN" evidence="8">
    <location>
        <begin position="523"/>
        <end position="682"/>
    </location>
</feature>
<keyword evidence="10" id="KW-1185">Reference proteome</keyword>
<dbReference type="GO" id="GO:0034993">
    <property type="term" value="C:meiotic nuclear membrane microtubule tethering complex"/>
    <property type="evidence" value="ECO:0000318"/>
    <property type="project" value="GO_Central"/>
</dbReference>
<protein>
    <recommendedName>
        <fullName evidence="8">SUN domain-containing protein</fullName>
    </recommendedName>
</protein>
<feature type="compositionally biased region" description="Low complexity" evidence="6">
    <location>
        <begin position="58"/>
        <end position="73"/>
    </location>
</feature>
<evidence type="ECO:0000256" key="6">
    <source>
        <dbReference type="SAM" id="MobiDB-lite"/>
    </source>
</evidence>
<dbReference type="Gene3D" id="2.60.120.260">
    <property type="entry name" value="Galactose-binding domain-like"/>
    <property type="match status" value="1"/>
</dbReference>
<feature type="transmembrane region" description="Helical" evidence="7">
    <location>
        <begin position="271"/>
        <end position="299"/>
    </location>
</feature>
<dbReference type="eggNOG" id="KOG2687">
    <property type="taxonomic scope" value="Eukaryota"/>
</dbReference>
<comment type="subcellular location">
    <subcellularLocation>
        <location evidence="1">Membrane</location>
    </subcellularLocation>
</comment>
<accession>D6WVN4</accession>
<dbReference type="InterPro" id="IPR008979">
    <property type="entry name" value="Galactose-bd-like_sf"/>
</dbReference>
<feature type="region of interest" description="Disordered" evidence="6">
    <location>
        <begin position="142"/>
        <end position="168"/>
    </location>
</feature>
<feature type="transmembrane region" description="Helical" evidence="7">
    <location>
        <begin position="207"/>
        <end position="230"/>
    </location>
</feature>
<evidence type="ECO:0000256" key="1">
    <source>
        <dbReference type="ARBA" id="ARBA00004370"/>
    </source>
</evidence>
<dbReference type="SUPFAM" id="SSF49785">
    <property type="entry name" value="Galactose-binding domain-like"/>
    <property type="match status" value="1"/>
</dbReference>
<feature type="region of interest" description="Disordered" evidence="6">
    <location>
        <begin position="58"/>
        <end position="89"/>
    </location>
</feature>
<dbReference type="InterPro" id="IPR012919">
    <property type="entry name" value="SUN_dom"/>
</dbReference>
<proteinExistence type="predicted"/>
<dbReference type="Proteomes" id="UP000007266">
    <property type="component" value="Linkage group 8"/>
</dbReference>
<organism evidence="9 10">
    <name type="scientific">Tribolium castaneum</name>
    <name type="common">Red flour beetle</name>
    <dbReference type="NCBI Taxonomy" id="7070"/>
    <lineage>
        <taxon>Eukaryota</taxon>
        <taxon>Metazoa</taxon>
        <taxon>Ecdysozoa</taxon>
        <taxon>Arthropoda</taxon>
        <taxon>Hexapoda</taxon>
        <taxon>Insecta</taxon>
        <taxon>Pterygota</taxon>
        <taxon>Neoptera</taxon>
        <taxon>Endopterygota</taxon>
        <taxon>Coleoptera</taxon>
        <taxon>Polyphaga</taxon>
        <taxon>Cucujiformia</taxon>
        <taxon>Tenebrionidae</taxon>
        <taxon>Tenebrionidae incertae sedis</taxon>
        <taxon>Tribolium</taxon>
    </lineage>
</organism>
<reference evidence="9 10" key="1">
    <citation type="journal article" date="2008" name="Nature">
        <title>The genome of the model beetle and pest Tribolium castaneum.</title>
        <authorList>
            <consortium name="Tribolium Genome Sequencing Consortium"/>
            <person name="Richards S."/>
            <person name="Gibbs R.A."/>
            <person name="Weinstock G.M."/>
            <person name="Brown S.J."/>
            <person name="Denell R."/>
            <person name="Beeman R.W."/>
            <person name="Gibbs R."/>
            <person name="Beeman R.W."/>
            <person name="Brown S.J."/>
            <person name="Bucher G."/>
            <person name="Friedrich M."/>
            <person name="Grimmelikhuijzen C.J."/>
            <person name="Klingler M."/>
            <person name="Lorenzen M."/>
            <person name="Richards S."/>
            <person name="Roth S."/>
            <person name="Schroder R."/>
            <person name="Tautz D."/>
            <person name="Zdobnov E.M."/>
            <person name="Muzny D."/>
            <person name="Gibbs R.A."/>
            <person name="Weinstock G.M."/>
            <person name="Attaway T."/>
            <person name="Bell S."/>
            <person name="Buhay C.J."/>
            <person name="Chandrabose M.N."/>
            <person name="Chavez D."/>
            <person name="Clerk-Blankenburg K.P."/>
            <person name="Cree A."/>
            <person name="Dao M."/>
            <person name="Davis C."/>
            <person name="Chacko J."/>
            <person name="Dinh H."/>
            <person name="Dugan-Rocha S."/>
            <person name="Fowler G."/>
            <person name="Garner T.T."/>
            <person name="Garnes J."/>
            <person name="Gnirke A."/>
            <person name="Hawes A."/>
            <person name="Hernandez J."/>
            <person name="Hines S."/>
            <person name="Holder M."/>
            <person name="Hume J."/>
            <person name="Jhangiani S.N."/>
            <person name="Joshi V."/>
            <person name="Khan Z.M."/>
            <person name="Jackson L."/>
            <person name="Kovar C."/>
            <person name="Kowis A."/>
            <person name="Lee S."/>
            <person name="Lewis L.R."/>
            <person name="Margolis J."/>
            <person name="Morgan M."/>
            <person name="Nazareth L.V."/>
            <person name="Nguyen N."/>
            <person name="Okwuonu G."/>
            <person name="Parker D."/>
            <person name="Richards S."/>
            <person name="Ruiz S.J."/>
            <person name="Santibanez J."/>
            <person name="Savard J."/>
            <person name="Scherer S.E."/>
            <person name="Schneider B."/>
            <person name="Sodergren E."/>
            <person name="Tautz D."/>
            <person name="Vattahil S."/>
            <person name="Villasana D."/>
            <person name="White C.S."/>
            <person name="Wright R."/>
            <person name="Park Y."/>
            <person name="Beeman R.W."/>
            <person name="Lord J."/>
            <person name="Oppert B."/>
            <person name="Lorenzen M."/>
            <person name="Brown S."/>
            <person name="Wang L."/>
            <person name="Savard J."/>
            <person name="Tautz D."/>
            <person name="Richards S."/>
            <person name="Weinstock G."/>
            <person name="Gibbs R.A."/>
            <person name="Liu Y."/>
            <person name="Worley K."/>
            <person name="Weinstock G."/>
            <person name="Elsik C.G."/>
            <person name="Reese J.T."/>
            <person name="Elhaik E."/>
            <person name="Landan G."/>
            <person name="Graur D."/>
            <person name="Arensburger P."/>
            <person name="Atkinson P."/>
            <person name="Beeman R.W."/>
            <person name="Beidler J."/>
            <person name="Brown S.J."/>
            <person name="Demuth J.P."/>
            <person name="Drury D.W."/>
            <person name="Du Y.Z."/>
            <person name="Fujiwara H."/>
            <person name="Lorenzen M."/>
            <person name="Maselli V."/>
            <person name="Osanai M."/>
            <person name="Park Y."/>
            <person name="Robertson H.M."/>
            <person name="Tu Z."/>
            <person name="Wang J.J."/>
            <person name="Wang S."/>
            <person name="Richards S."/>
            <person name="Song H."/>
            <person name="Zhang L."/>
            <person name="Sodergren E."/>
            <person name="Werner D."/>
            <person name="Stanke M."/>
            <person name="Morgenstern B."/>
            <person name="Solovyev V."/>
            <person name="Kosarev P."/>
            <person name="Brown G."/>
            <person name="Chen H.C."/>
            <person name="Ermolaeva O."/>
            <person name="Hlavina W."/>
            <person name="Kapustin Y."/>
            <person name="Kiryutin B."/>
            <person name="Kitts P."/>
            <person name="Maglott D."/>
            <person name="Pruitt K."/>
            <person name="Sapojnikov V."/>
            <person name="Souvorov A."/>
            <person name="Mackey A.J."/>
            <person name="Waterhouse R.M."/>
            <person name="Wyder S."/>
            <person name="Zdobnov E.M."/>
            <person name="Zdobnov E.M."/>
            <person name="Wyder S."/>
            <person name="Kriventseva E.V."/>
            <person name="Kadowaki T."/>
            <person name="Bork P."/>
            <person name="Aranda M."/>
            <person name="Bao R."/>
            <person name="Beermann A."/>
            <person name="Berns N."/>
            <person name="Bolognesi R."/>
            <person name="Bonneton F."/>
            <person name="Bopp D."/>
            <person name="Brown S.J."/>
            <person name="Bucher G."/>
            <person name="Butts T."/>
            <person name="Chaumot A."/>
            <person name="Denell R.E."/>
            <person name="Ferrier D.E."/>
            <person name="Friedrich M."/>
            <person name="Gordon C.M."/>
            <person name="Jindra M."/>
            <person name="Klingler M."/>
            <person name="Lan Q."/>
            <person name="Lattorff H.M."/>
            <person name="Laudet V."/>
            <person name="von Levetsow C."/>
            <person name="Liu Z."/>
            <person name="Lutz R."/>
            <person name="Lynch J.A."/>
            <person name="da Fonseca R.N."/>
            <person name="Posnien N."/>
            <person name="Reuter R."/>
            <person name="Roth S."/>
            <person name="Savard J."/>
            <person name="Schinko J.B."/>
            <person name="Schmitt C."/>
            <person name="Schoppmeier M."/>
            <person name="Schroder R."/>
            <person name="Shippy T.D."/>
            <person name="Simonnet F."/>
            <person name="Marques-Souza H."/>
            <person name="Tautz D."/>
            <person name="Tomoyasu Y."/>
            <person name="Trauner J."/>
            <person name="Van der Zee M."/>
            <person name="Vervoort M."/>
            <person name="Wittkopp N."/>
            <person name="Wimmer E.A."/>
            <person name="Yang X."/>
            <person name="Jones A.K."/>
            <person name="Sattelle D.B."/>
            <person name="Ebert P.R."/>
            <person name="Nelson D."/>
            <person name="Scott J.G."/>
            <person name="Beeman R.W."/>
            <person name="Muthukrishnan S."/>
            <person name="Kramer K.J."/>
            <person name="Arakane Y."/>
            <person name="Beeman R.W."/>
            <person name="Zhu Q."/>
            <person name="Hogenkamp D."/>
            <person name="Dixit R."/>
            <person name="Oppert B."/>
            <person name="Jiang H."/>
            <person name="Zou Z."/>
            <person name="Marshall J."/>
            <person name="Elpidina E."/>
            <person name="Vinokurov K."/>
            <person name="Oppert C."/>
            <person name="Zou Z."/>
            <person name="Evans J."/>
            <person name="Lu Z."/>
            <person name="Zhao P."/>
            <person name="Sumathipala N."/>
            <person name="Altincicek B."/>
            <person name="Vilcinskas A."/>
            <person name="Williams M."/>
            <person name="Hultmark D."/>
            <person name="Hetru C."/>
            <person name="Jiang H."/>
            <person name="Grimmelikhuijzen C.J."/>
            <person name="Hauser F."/>
            <person name="Cazzamali G."/>
            <person name="Williamson M."/>
            <person name="Park Y."/>
            <person name="Li B."/>
            <person name="Tanaka Y."/>
            <person name="Predel R."/>
            <person name="Neupert S."/>
            <person name="Schachtner J."/>
            <person name="Verleyen P."/>
            <person name="Raible F."/>
            <person name="Bork P."/>
            <person name="Friedrich M."/>
            <person name="Walden K.K."/>
            <person name="Robertson H.M."/>
            <person name="Angeli S."/>
            <person name="Foret S."/>
            <person name="Bucher G."/>
            <person name="Schuetz S."/>
            <person name="Maleszka R."/>
            <person name="Wimmer E.A."/>
            <person name="Beeman R.W."/>
            <person name="Lorenzen M."/>
            <person name="Tomoyasu Y."/>
            <person name="Miller S.C."/>
            <person name="Grossmann D."/>
            <person name="Bucher G."/>
        </authorList>
    </citation>
    <scope>NUCLEOTIDE SEQUENCE [LARGE SCALE GENOMIC DNA]</scope>
    <source>
        <strain evidence="9 10">Georgia GA2</strain>
    </source>
</reference>
<dbReference type="InterPro" id="IPR045119">
    <property type="entry name" value="SUN1-5"/>
</dbReference>
<evidence type="ECO:0000313" key="10">
    <source>
        <dbReference type="Proteomes" id="UP000007266"/>
    </source>
</evidence>
<dbReference type="GO" id="GO:0043495">
    <property type="term" value="F:protein-membrane adaptor activity"/>
    <property type="evidence" value="ECO:0000318"/>
    <property type="project" value="GO_Central"/>
</dbReference>